<protein>
    <submittedName>
        <fullName evidence="3">Uncharacterized protein</fullName>
    </submittedName>
</protein>
<sequence>MWPQGALGLFLVTLEAAQSPESLLLTRVSGEFVSAWRGWSNQSFHPKQNNSTALTPGHFLSDLKFLLNANSVGGLRGPGFRMQARPSTKKQWLTQQHKNRFQMGVFTGAASQDLQKLTGEPRAPPHLTRPLAGPSQSQQGAGDW</sequence>
<evidence type="ECO:0000313" key="4">
    <source>
        <dbReference type="Proteomes" id="UP000010556"/>
    </source>
</evidence>
<reference evidence="4" key="1">
    <citation type="journal article" date="2013" name="Science">
        <title>Comparative analysis of bat genomes provides insight into the evolution of flight and immunity.</title>
        <authorList>
            <person name="Zhang G."/>
            <person name="Cowled C."/>
            <person name="Shi Z."/>
            <person name="Huang Z."/>
            <person name="Bishop-Lilly K.A."/>
            <person name="Fang X."/>
            <person name="Wynne J.W."/>
            <person name="Xiong Z."/>
            <person name="Baker M.L."/>
            <person name="Zhao W."/>
            <person name="Tachedjian M."/>
            <person name="Zhu Y."/>
            <person name="Zhou P."/>
            <person name="Jiang X."/>
            <person name="Ng J."/>
            <person name="Yang L."/>
            <person name="Wu L."/>
            <person name="Xiao J."/>
            <person name="Feng Y."/>
            <person name="Chen Y."/>
            <person name="Sun X."/>
            <person name="Zhang Y."/>
            <person name="Marsh G.A."/>
            <person name="Crameri G."/>
            <person name="Broder C.C."/>
            <person name="Frey K.G."/>
            <person name="Wang L.F."/>
            <person name="Wang J."/>
        </authorList>
    </citation>
    <scope>NUCLEOTIDE SEQUENCE [LARGE SCALE GENOMIC DNA]</scope>
</reference>
<feature type="chain" id="PRO_5003970647" evidence="2">
    <location>
        <begin position="18"/>
        <end position="144"/>
    </location>
</feature>
<keyword evidence="4" id="KW-1185">Reference proteome</keyword>
<name>L5LUZ3_MYODS</name>
<proteinExistence type="predicted"/>
<feature type="signal peptide" evidence="2">
    <location>
        <begin position="1"/>
        <end position="17"/>
    </location>
</feature>
<evidence type="ECO:0000256" key="2">
    <source>
        <dbReference type="SAM" id="SignalP"/>
    </source>
</evidence>
<keyword evidence="2" id="KW-0732">Signal</keyword>
<feature type="compositionally biased region" description="Polar residues" evidence="1">
    <location>
        <begin position="134"/>
        <end position="144"/>
    </location>
</feature>
<dbReference type="AlphaFoldDB" id="L5LUZ3"/>
<gene>
    <name evidence="3" type="ORF">MDA_GLEAN10013439</name>
</gene>
<accession>L5LUZ3</accession>
<dbReference type="EMBL" id="KB107571">
    <property type="protein sequence ID" value="ELK29845.1"/>
    <property type="molecule type" value="Genomic_DNA"/>
</dbReference>
<dbReference type="Proteomes" id="UP000010556">
    <property type="component" value="Unassembled WGS sequence"/>
</dbReference>
<organism evidence="3 4">
    <name type="scientific">Myotis davidii</name>
    <name type="common">David's myotis</name>
    <dbReference type="NCBI Taxonomy" id="225400"/>
    <lineage>
        <taxon>Eukaryota</taxon>
        <taxon>Metazoa</taxon>
        <taxon>Chordata</taxon>
        <taxon>Craniata</taxon>
        <taxon>Vertebrata</taxon>
        <taxon>Euteleostomi</taxon>
        <taxon>Mammalia</taxon>
        <taxon>Eutheria</taxon>
        <taxon>Laurasiatheria</taxon>
        <taxon>Chiroptera</taxon>
        <taxon>Yangochiroptera</taxon>
        <taxon>Vespertilionidae</taxon>
        <taxon>Myotis</taxon>
    </lineage>
</organism>
<evidence type="ECO:0000256" key="1">
    <source>
        <dbReference type="SAM" id="MobiDB-lite"/>
    </source>
</evidence>
<feature type="region of interest" description="Disordered" evidence="1">
    <location>
        <begin position="117"/>
        <end position="144"/>
    </location>
</feature>
<evidence type="ECO:0000313" key="3">
    <source>
        <dbReference type="EMBL" id="ELK29845.1"/>
    </source>
</evidence>